<proteinExistence type="inferred from homology"/>
<dbReference type="GO" id="GO:0016020">
    <property type="term" value="C:membrane"/>
    <property type="evidence" value="ECO:0007669"/>
    <property type="project" value="InterPro"/>
</dbReference>
<dbReference type="PROSITE" id="PS50885">
    <property type="entry name" value="HAMP"/>
    <property type="match status" value="1"/>
</dbReference>
<dbReference type="SMART" id="SM00283">
    <property type="entry name" value="MA"/>
    <property type="match status" value="1"/>
</dbReference>
<feature type="domain" description="HAMP" evidence="9">
    <location>
        <begin position="213"/>
        <end position="265"/>
    </location>
</feature>
<dbReference type="AlphaFoldDB" id="A0A931G3K9"/>
<sequence>MAVDRGLGQWIRDRKVSTKVLAVAGVAIAGTVATGALSIVGINQLQETRSNEIAKVLPYATNLNAAALTAKAAANDERGYLIKGDAKFAEEALGRKESLDASLAGARSVADAEAVARVDAIQAATDAWFEAVGAEFQLYESKPRAATELALGENRDLRKTYEGLLNDEIEYANTALLEGHQFDSMVTHTRTEIIAVLAVALVLAVAGALYVARLLIEPLRRVGRVLDQVAAGDLSGDPEVHQRDEVGHMAESLRRATGTLRETVTDLTAHAQTLAAEADALAETSRQSSSSAGRGAQQAATVADSAATMSLNIQTVAAGAEEMGASIREISESATQAVHVASRAVEVTANTSTVMAKLGESSTEIGNVIKVITAIAEQTNLLALNATIEAARAGELGKGFAVVASEVKELSQETARATEDIGQRVAAIQTDTAGAVAAIAEISEIIGRINEFQTTIASAVEEQTVTTNEMSRNVSEAADAGSRVADTINAVAASVQQTTTGVAEADRAASELAGMSGDLRRIVDRFKLA</sequence>
<comment type="caution">
    <text evidence="10">The sequence shown here is derived from an EMBL/GenBank/DDBJ whole genome shotgun (WGS) entry which is preliminary data.</text>
</comment>
<protein>
    <submittedName>
        <fullName evidence="10">Methyl-accepting chemotaxis protein</fullName>
    </submittedName>
</protein>
<keyword evidence="11" id="KW-1185">Reference proteome</keyword>
<keyword evidence="7" id="KW-0472">Membrane</keyword>
<comment type="similarity">
    <text evidence="4">Belongs to the methyl-accepting chemotaxis (MCP) protein family.</text>
</comment>
<reference evidence="10" key="1">
    <citation type="submission" date="2020-11" db="EMBL/GenBank/DDBJ databases">
        <title>Isolation and identification of active actinomycetes.</title>
        <authorList>
            <person name="Sun X."/>
        </authorList>
    </citation>
    <scope>NUCLEOTIDE SEQUENCE</scope>
    <source>
        <strain evidence="10">NEAU-A11</strain>
    </source>
</reference>
<evidence type="ECO:0000256" key="3">
    <source>
        <dbReference type="ARBA" id="ARBA00023224"/>
    </source>
</evidence>
<dbReference type="PRINTS" id="PR00260">
    <property type="entry name" value="CHEMTRNSDUCR"/>
</dbReference>
<dbReference type="CDD" id="cd06225">
    <property type="entry name" value="HAMP"/>
    <property type="match status" value="1"/>
</dbReference>
<feature type="domain" description="Methyl-accepting transducer" evidence="8">
    <location>
        <begin position="270"/>
        <end position="513"/>
    </location>
</feature>
<organism evidence="10 11">
    <name type="scientific">Actinoplanes aureus</name>
    <dbReference type="NCBI Taxonomy" id="2792083"/>
    <lineage>
        <taxon>Bacteria</taxon>
        <taxon>Bacillati</taxon>
        <taxon>Actinomycetota</taxon>
        <taxon>Actinomycetes</taxon>
        <taxon>Micromonosporales</taxon>
        <taxon>Micromonosporaceae</taxon>
        <taxon>Actinoplanes</taxon>
    </lineage>
</organism>
<keyword evidence="1 7" id="KW-0812">Transmembrane</keyword>
<dbReference type="Pfam" id="PF05227">
    <property type="entry name" value="CHASE3"/>
    <property type="match status" value="1"/>
</dbReference>
<feature type="transmembrane region" description="Helical" evidence="7">
    <location>
        <begin position="20"/>
        <end position="42"/>
    </location>
</feature>
<dbReference type="PANTHER" id="PTHR32089">
    <property type="entry name" value="METHYL-ACCEPTING CHEMOTAXIS PROTEIN MCPB"/>
    <property type="match status" value="1"/>
</dbReference>
<evidence type="ECO:0000256" key="6">
    <source>
        <dbReference type="SAM" id="MobiDB-lite"/>
    </source>
</evidence>
<evidence type="ECO:0000259" key="9">
    <source>
        <dbReference type="PROSITE" id="PS50885"/>
    </source>
</evidence>
<dbReference type="Pfam" id="PF00015">
    <property type="entry name" value="MCPsignal"/>
    <property type="match status" value="1"/>
</dbReference>
<evidence type="ECO:0000256" key="2">
    <source>
        <dbReference type="ARBA" id="ARBA00022989"/>
    </source>
</evidence>
<dbReference type="SMART" id="SM00304">
    <property type="entry name" value="HAMP"/>
    <property type="match status" value="2"/>
</dbReference>
<dbReference type="InterPro" id="IPR004089">
    <property type="entry name" value="MCPsignal_dom"/>
</dbReference>
<evidence type="ECO:0000256" key="4">
    <source>
        <dbReference type="ARBA" id="ARBA00029447"/>
    </source>
</evidence>
<evidence type="ECO:0000256" key="7">
    <source>
        <dbReference type="SAM" id="Phobius"/>
    </source>
</evidence>
<dbReference type="Proteomes" id="UP000598146">
    <property type="component" value="Unassembled WGS sequence"/>
</dbReference>
<dbReference type="SUPFAM" id="SSF58104">
    <property type="entry name" value="Methyl-accepting chemotaxis protein (MCP) signaling domain"/>
    <property type="match status" value="1"/>
</dbReference>
<feature type="region of interest" description="Disordered" evidence="6">
    <location>
        <begin position="278"/>
        <end position="297"/>
    </location>
</feature>
<keyword evidence="3 5" id="KW-0807">Transducer</keyword>
<dbReference type="Gene3D" id="1.10.287.950">
    <property type="entry name" value="Methyl-accepting chemotaxis protein"/>
    <property type="match status" value="1"/>
</dbReference>
<dbReference type="InterPro" id="IPR007891">
    <property type="entry name" value="CHASE3"/>
</dbReference>
<dbReference type="GO" id="GO:0007165">
    <property type="term" value="P:signal transduction"/>
    <property type="evidence" value="ECO:0007669"/>
    <property type="project" value="UniProtKB-KW"/>
</dbReference>
<evidence type="ECO:0000256" key="1">
    <source>
        <dbReference type="ARBA" id="ARBA00022692"/>
    </source>
</evidence>
<dbReference type="PROSITE" id="PS50111">
    <property type="entry name" value="CHEMOTAXIS_TRANSDUC_2"/>
    <property type="match status" value="1"/>
</dbReference>
<evidence type="ECO:0000259" key="8">
    <source>
        <dbReference type="PROSITE" id="PS50111"/>
    </source>
</evidence>
<evidence type="ECO:0000313" key="10">
    <source>
        <dbReference type="EMBL" id="MBG0568977.1"/>
    </source>
</evidence>
<name>A0A931G3K9_9ACTN</name>
<dbReference type="GO" id="GO:0004888">
    <property type="term" value="F:transmembrane signaling receptor activity"/>
    <property type="evidence" value="ECO:0007669"/>
    <property type="project" value="InterPro"/>
</dbReference>
<dbReference type="InterPro" id="IPR004090">
    <property type="entry name" value="Chemotax_Me-accpt_rcpt"/>
</dbReference>
<evidence type="ECO:0000313" key="11">
    <source>
        <dbReference type="Proteomes" id="UP000598146"/>
    </source>
</evidence>
<gene>
    <name evidence="10" type="ORF">I4J89_46950</name>
</gene>
<accession>A0A931G3K9</accession>
<dbReference type="GO" id="GO:0006935">
    <property type="term" value="P:chemotaxis"/>
    <property type="evidence" value="ECO:0007669"/>
    <property type="project" value="InterPro"/>
</dbReference>
<dbReference type="Pfam" id="PF00672">
    <property type="entry name" value="HAMP"/>
    <property type="match status" value="1"/>
</dbReference>
<feature type="transmembrane region" description="Helical" evidence="7">
    <location>
        <begin position="193"/>
        <end position="216"/>
    </location>
</feature>
<keyword evidence="2 7" id="KW-1133">Transmembrane helix</keyword>
<dbReference type="InterPro" id="IPR003660">
    <property type="entry name" value="HAMP_dom"/>
</dbReference>
<dbReference type="PANTHER" id="PTHR32089:SF112">
    <property type="entry name" value="LYSOZYME-LIKE PROTEIN-RELATED"/>
    <property type="match status" value="1"/>
</dbReference>
<dbReference type="RefSeq" id="WP_196420745.1">
    <property type="nucleotide sequence ID" value="NZ_JADQTO010000049.1"/>
</dbReference>
<evidence type="ECO:0000256" key="5">
    <source>
        <dbReference type="PROSITE-ProRule" id="PRU00284"/>
    </source>
</evidence>
<dbReference type="EMBL" id="JADQTO010000049">
    <property type="protein sequence ID" value="MBG0568977.1"/>
    <property type="molecule type" value="Genomic_DNA"/>
</dbReference>